<dbReference type="eggNOG" id="KOG0876">
    <property type="taxonomic scope" value="Eukaryota"/>
</dbReference>
<dbReference type="KEGG" id="ngr:NAEGRDRAFT_69926"/>
<comment type="similarity">
    <text evidence="1">Belongs to the iron/manganese superoxide dismutase family.</text>
</comment>
<name>D2VLW8_NAEGR</name>
<dbReference type="Pfam" id="PF02777">
    <property type="entry name" value="Sod_Fe_C"/>
    <property type="match status" value="1"/>
</dbReference>
<organism evidence="9">
    <name type="scientific">Naegleria gruberi</name>
    <name type="common">Amoeba</name>
    <dbReference type="NCBI Taxonomy" id="5762"/>
    <lineage>
        <taxon>Eukaryota</taxon>
        <taxon>Discoba</taxon>
        <taxon>Heterolobosea</taxon>
        <taxon>Tetramitia</taxon>
        <taxon>Eutetramitia</taxon>
        <taxon>Vahlkampfiidae</taxon>
        <taxon>Naegleria</taxon>
    </lineage>
</organism>
<sequence>MIKQSLLVVLCIVIGLIYSVNSELTKVSLQTLSYPYNELEPVIDEATMKVHHSGHHQAYVNNINAALGVLKADPIVEKSSRVETLLANLHLLTTSDEATRKQVRNNGGGVVNHNLFFASLKKPSSGENKPTPRVEQALVKHFGSVEKFIAQFNDASMKVFGSGWVFLLKRVNTANPTQFDLVIKSFANQDNAYLNENSADSKQLTIEEPILSLDVWEHAYYLKHQNRRLNYVNDYWKVIDWSKVEERLVKCHLDVEFIGNIDLTGISTCSKDEL</sequence>
<evidence type="ECO:0000256" key="1">
    <source>
        <dbReference type="ARBA" id="ARBA00008714"/>
    </source>
</evidence>
<dbReference type="InterPro" id="IPR019833">
    <property type="entry name" value="Mn/Fe_SOD_BS"/>
</dbReference>
<keyword evidence="3" id="KW-0479">Metal-binding</keyword>
<dbReference type="SUPFAM" id="SSF54719">
    <property type="entry name" value="Fe,Mn superoxide dismutase (SOD), C-terminal domain"/>
    <property type="match status" value="1"/>
</dbReference>
<dbReference type="PANTHER" id="PTHR43595:SF2">
    <property type="entry name" value="SMALL RIBOSOMAL SUBUNIT PROTEIN MS42"/>
    <property type="match status" value="1"/>
</dbReference>
<dbReference type="AlphaFoldDB" id="D2VLW8"/>
<dbReference type="RefSeq" id="XP_002674960.1">
    <property type="nucleotide sequence ID" value="XM_002674914.1"/>
</dbReference>
<dbReference type="SUPFAM" id="SSF46609">
    <property type="entry name" value="Fe,Mn superoxide dismutase (SOD), N-terminal domain"/>
    <property type="match status" value="1"/>
</dbReference>
<dbReference type="GeneID" id="8851702"/>
<keyword evidence="5" id="KW-0732">Signal</keyword>
<dbReference type="Pfam" id="PF00081">
    <property type="entry name" value="Sod_Fe_N"/>
    <property type="match status" value="1"/>
</dbReference>
<dbReference type="PROSITE" id="PS00088">
    <property type="entry name" value="SOD_MN"/>
    <property type="match status" value="1"/>
</dbReference>
<feature type="chain" id="PRO_5003038267" description="superoxide dismutase" evidence="5">
    <location>
        <begin position="23"/>
        <end position="274"/>
    </location>
</feature>
<evidence type="ECO:0000259" key="6">
    <source>
        <dbReference type="Pfam" id="PF00081"/>
    </source>
</evidence>
<feature type="domain" description="Manganese/iron superoxide dismutase C-terminal" evidence="7">
    <location>
        <begin position="131"/>
        <end position="247"/>
    </location>
</feature>
<dbReference type="EMBL" id="GG738881">
    <property type="protein sequence ID" value="EFC42216.1"/>
    <property type="molecule type" value="Genomic_DNA"/>
</dbReference>
<dbReference type="GO" id="GO:0005737">
    <property type="term" value="C:cytoplasm"/>
    <property type="evidence" value="ECO:0007669"/>
    <property type="project" value="TreeGrafter"/>
</dbReference>
<dbReference type="STRING" id="5762.D2VLW8"/>
<keyword evidence="4" id="KW-0560">Oxidoreductase</keyword>
<dbReference type="OMA" id="HNQFWEM"/>
<dbReference type="PANTHER" id="PTHR43595">
    <property type="entry name" value="37S RIBOSOMAL PROTEIN S26, MITOCHONDRIAL"/>
    <property type="match status" value="1"/>
</dbReference>
<dbReference type="VEuPathDB" id="AmoebaDB:NAEGRDRAFT_69926"/>
<evidence type="ECO:0000256" key="2">
    <source>
        <dbReference type="ARBA" id="ARBA00012682"/>
    </source>
</evidence>
<reference evidence="8 9" key="1">
    <citation type="journal article" date="2010" name="Cell">
        <title>The genome of Naegleria gruberi illuminates early eukaryotic versatility.</title>
        <authorList>
            <person name="Fritz-Laylin L.K."/>
            <person name="Prochnik S.E."/>
            <person name="Ginger M.L."/>
            <person name="Dacks J.B."/>
            <person name="Carpenter M.L."/>
            <person name="Field M.C."/>
            <person name="Kuo A."/>
            <person name="Paredez A."/>
            <person name="Chapman J."/>
            <person name="Pham J."/>
            <person name="Shu S."/>
            <person name="Neupane R."/>
            <person name="Cipriano M."/>
            <person name="Mancuso J."/>
            <person name="Tu H."/>
            <person name="Salamov A."/>
            <person name="Lindquist E."/>
            <person name="Shapiro H."/>
            <person name="Lucas S."/>
            <person name="Grigoriev I.V."/>
            <person name="Cande W.Z."/>
            <person name="Fulton C."/>
            <person name="Rokhsar D.S."/>
            <person name="Dawson S.C."/>
        </authorList>
    </citation>
    <scope>NUCLEOTIDE SEQUENCE [LARGE SCALE GENOMIC DNA]</scope>
    <source>
        <strain evidence="8 9">NEG-M</strain>
    </source>
</reference>
<dbReference type="Gene3D" id="3.55.40.20">
    <property type="entry name" value="Iron/manganese superoxide dismutase, C-terminal domain"/>
    <property type="match status" value="1"/>
</dbReference>
<dbReference type="OrthoDB" id="239262at2759"/>
<dbReference type="GO" id="GO:0004784">
    <property type="term" value="F:superoxide dismutase activity"/>
    <property type="evidence" value="ECO:0007669"/>
    <property type="project" value="UniProtKB-EC"/>
</dbReference>
<dbReference type="InterPro" id="IPR001189">
    <property type="entry name" value="Mn/Fe_SOD"/>
</dbReference>
<dbReference type="PRINTS" id="PR01703">
    <property type="entry name" value="MNSODISMTASE"/>
</dbReference>
<dbReference type="FunCoup" id="D2VLW8">
    <property type="interactions" value="226"/>
</dbReference>
<dbReference type="Gene3D" id="1.10.287.990">
    <property type="entry name" value="Fe,Mn superoxide dismutase (SOD) domain"/>
    <property type="match status" value="1"/>
</dbReference>
<dbReference type="InterPro" id="IPR036314">
    <property type="entry name" value="SOD_C_sf"/>
</dbReference>
<feature type="signal peptide" evidence="5">
    <location>
        <begin position="1"/>
        <end position="22"/>
    </location>
</feature>
<keyword evidence="9" id="KW-1185">Reference proteome</keyword>
<dbReference type="InterPro" id="IPR019831">
    <property type="entry name" value="Mn/Fe_SOD_N"/>
</dbReference>
<dbReference type="Proteomes" id="UP000006671">
    <property type="component" value="Unassembled WGS sequence"/>
</dbReference>
<feature type="domain" description="Manganese/iron superoxide dismutase N-terminal" evidence="6">
    <location>
        <begin position="28"/>
        <end position="120"/>
    </location>
</feature>
<proteinExistence type="inferred from homology"/>
<protein>
    <recommendedName>
        <fullName evidence="2">superoxide dismutase</fullName>
        <ecNumber evidence="2">1.15.1.1</ecNumber>
    </recommendedName>
</protein>
<dbReference type="InterPro" id="IPR036324">
    <property type="entry name" value="Mn/Fe_SOD_N_sf"/>
</dbReference>
<evidence type="ECO:0000256" key="3">
    <source>
        <dbReference type="ARBA" id="ARBA00022723"/>
    </source>
</evidence>
<dbReference type="InterPro" id="IPR019832">
    <property type="entry name" value="Mn/Fe_SOD_C"/>
</dbReference>
<evidence type="ECO:0000256" key="5">
    <source>
        <dbReference type="SAM" id="SignalP"/>
    </source>
</evidence>
<evidence type="ECO:0000259" key="7">
    <source>
        <dbReference type="Pfam" id="PF02777"/>
    </source>
</evidence>
<evidence type="ECO:0000256" key="4">
    <source>
        <dbReference type="ARBA" id="ARBA00023002"/>
    </source>
</evidence>
<dbReference type="InParanoid" id="D2VLW8"/>
<evidence type="ECO:0000313" key="9">
    <source>
        <dbReference type="Proteomes" id="UP000006671"/>
    </source>
</evidence>
<dbReference type="EC" id="1.15.1.1" evidence="2"/>
<accession>D2VLW8</accession>
<dbReference type="GO" id="GO:0046872">
    <property type="term" value="F:metal ion binding"/>
    <property type="evidence" value="ECO:0007669"/>
    <property type="project" value="UniProtKB-KW"/>
</dbReference>
<evidence type="ECO:0000313" key="8">
    <source>
        <dbReference type="EMBL" id="EFC42216.1"/>
    </source>
</evidence>
<gene>
    <name evidence="8" type="ORF">NAEGRDRAFT_69926</name>
</gene>